<evidence type="ECO:0000256" key="4">
    <source>
        <dbReference type="ARBA" id="ARBA00008333"/>
    </source>
</evidence>
<sequence length="731" mass="77967">MWDDAFPSFLIGLREGLEAGLIVSILVATLVRAEQKSRLPQVWTGVLGAVALSMSFGAVLTFTAANLSATAQEAFGGALSVVAVAFVTAMVFWMRRSARNLSGEIREKVTNALSMGAGMLIVTSFLAVGREGLETALFLWTTARAAGESTGPMIGAAIGLVLAAGLCWGLYRRVLKINLTRFFTYTGIVLIVIAAGVFGYGLRDLQEGGVLPGATSFAVHLSQSVDASSWWGTLLQGVFNLTPQMTWLQTVAYVGYLAVVMTLFVRGVTAARPTTPKPQKAVEPQAEQPTPEGQAEPEKQPAPQEQPEPQERQEPQERPEPQGEQPEPQEPQKQPEPEPEPEKQPHRRPAWVVPAAVVAVPVVVAGGVIAVSGAKPDQTQTIAVSETDCGKGFKAPKPGRQSFQMHNTGNKTSEVYLIDPSTNAVYGEIEGLAPGTTRDLVATVGGGSYAWRCVPTGGKVTTSAAVQVSGGGNVSAVAPVSEDDLKPALAAYKSYVNKGLATLVTQTQTLQDDVRGNDLDAAKHDWLTAHLTYSSLGAAYGTFQDFDKKINGRSDGLPQGVNDPGFTGFHKVEYQLWHSASASDVQGGVDQLAKDVQGLQKAFPTQDFDVSDLPLRTHEILENTLQFELTTDTDDGSGTNLATANANLAGTEELLDVLRPLITKRSPQLIGTVDADIARVQKLLDAQHNGDSWTPVEKLDQNTRMALNGATGQLLEDLSPIPDLLEIRKSA</sequence>
<evidence type="ECO:0000256" key="9">
    <source>
        <dbReference type="SAM" id="MobiDB-lite"/>
    </source>
</evidence>
<dbReference type="InterPro" id="IPR038352">
    <property type="entry name" value="Imelysin_sf"/>
</dbReference>
<dbReference type="InterPro" id="IPR034981">
    <property type="entry name" value="Imelysin-like_EfeO/Algp7"/>
</dbReference>
<keyword evidence="6" id="KW-0732">Signal</keyword>
<dbReference type="PANTHER" id="PTHR31632:SF2">
    <property type="entry name" value="PLASMA MEMBRANE IRON PERMEASE"/>
    <property type="match status" value="1"/>
</dbReference>
<feature type="domain" description="Imelysin-like" evidence="11">
    <location>
        <begin position="488"/>
        <end position="704"/>
    </location>
</feature>
<feature type="transmembrane region" description="Helical" evidence="10">
    <location>
        <begin position="74"/>
        <end position="93"/>
    </location>
</feature>
<evidence type="ECO:0000313" key="12">
    <source>
        <dbReference type="EMBL" id="MCQ4042962.1"/>
    </source>
</evidence>
<dbReference type="RefSeq" id="WP_255927635.1">
    <property type="nucleotide sequence ID" value="NZ_JANFNH010000011.1"/>
</dbReference>
<dbReference type="Pfam" id="PF09375">
    <property type="entry name" value="Peptidase_M75"/>
    <property type="match status" value="1"/>
</dbReference>
<feature type="transmembrane region" description="Helical" evidence="10">
    <location>
        <begin position="42"/>
        <end position="62"/>
    </location>
</feature>
<evidence type="ECO:0000256" key="10">
    <source>
        <dbReference type="SAM" id="Phobius"/>
    </source>
</evidence>
<keyword evidence="8 10" id="KW-0472">Membrane</keyword>
<evidence type="ECO:0000256" key="3">
    <source>
        <dbReference type="ARBA" id="ARBA00005989"/>
    </source>
</evidence>
<keyword evidence="7 10" id="KW-1133">Transmembrane helix</keyword>
<keyword evidence="5 10" id="KW-0812">Transmembrane</keyword>
<reference evidence="12 13" key="1">
    <citation type="submission" date="2022-06" db="EMBL/GenBank/DDBJ databases">
        <title>Draft genome sequence of type strain Streptomyces rubrisoli DSM 42083.</title>
        <authorList>
            <person name="Duangmal K."/>
            <person name="Klaysubun C."/>
        </authorList>
    </citation>
    <scope>NUCLEOTIDE SEQUENCE [LARGE SCALE GENOMIC DNA]</scope>
    <source>
        <strain evidence="12 13">DSM 42083</strain>
    </source>
</reference>
<name>A0ABT1PC75_9ACTN</name>
<dbReference type="Proteomes" id="UP001206206">
    <property type="component" value="Unassembled WGS sequence"/>
</dbReference>
<comment type="similarity">
    <text evidence="4">Belongs to the oxidase-dependent Fe transporter (OFeT) (TC 9.A.10.1) family.</text>
</comment>
<dbReference type="InterPro" id="IPR004923">
    <property type="entry name" value="FTR1/Fip1/EfeU"/>
</dbReference>
<dbReference type="Gene3D" id="1.20.1420.20">
    <property type="entry name" value="M75 peptidase, HXXE motif"/>
    <property type="match status" value="1"/>
</dbReference>
<comment type="subcellular location">
    <subcellularLocation>
        <location evidence="2">Cell envelope</location>
    </subcellularLocation>
    <subcellularLocation>
        <location evidence="1">Membrane</location>
        <topology evidence="1">Multi-pass membrane protein</topology>
    </subcellularLocation>
</comment>
<evidence type="ECO:0000256" key="1">
    <source>
        <dbReference type="ARBA" id="ARBA00004141"/>
    </source>
</evidence>
<feature type="transmembrane region" description="Helical" evidence="10">
    <location>
        <begin position="153"/>
        <end position="171"/>
    </location>
</feature>
<organism evidence="12 13">
    <name type="scientific">Streptantibioticus rubrisoli</name>
    <dbReference type="NCBI Taxonomy" id="1387313"/>
    <lineage>
        <taxon>Bacteria</taxon>
        <taxon>Bacillati</taxon>
        <taxon>Actinomycetota</taxon>
        <taxon>Actinomycetes</taxon>
        <taxon>Kitasatosporales</taxon>
        <taxon>Streptomycetaceae</taxon>
        <taxon>Streptantibioticus</taxon>
    </lineage>
</organism>
<feature type="transmembrane region" description="Helical" evidence="10">
    <location>
        <begin position="351"/>
        <end position="371"/>
    </location>
</feature>
<comment type="caution">
    <text evidence="12">The sequence shown here is derived from an EMBL/GenBank/DDBJ whole genome shotgun (WGS) entry which is preliminary data.</text>
</comment>
<evidence type="ECO:0000259" key="11">
    <source>
        <dbReference type="Pfam" id="PF09375"/>
    </source>
</evidence>
<dbReference type="EMBL" id="JANFNH010000011">
    <property type="protein sequence ID" value="MCQ4042962.1"/>
    <property type="molecule type" value="Genomic_DNA"/>
</dbReference>
<dbReference type="CDD" id="cd14656">
    <property type="entry name" value="Imelysin-like_EfeO"/>
    <property type="match status" value="1"/>
</dbReference>
<evidence type="ECO:0000256" key="8">
    <source>
        <dbReference type="ARBA" id="ARBA00023136"/>
    </source>
</evidence>
<protein>
    <submittedName>
        <fullName evidence="12">FTR1 family protein</fullName>
    </submittedName>
</protein>
<dbReference type="NCBIfam" id="NF041756">
    <property type="entry name" value="EfeU"/>
    <property type="match status" value="1"/>
</dbReference>
<feature type="region of interest" description="Disordered" evidence="9">
    <location>
        <begin position="272"/>
        <end position="348"/>
    </location>
</feature>
<dbReference type="PANTHER" id="PTHR31632">
    <property type="entry name" value="IRON TRANSPORTER FTH1"/>
    <property type="match status" value="1"/>
</dbReference>
<feature type="transmembrane region" description="Helical" evidence="10">
    <location>
        <begin position="113"/>
        <end position="133"/>
    </location>
</feature>
<evidence type="ECO:0000256" key="5">
    <source>
        <dbReference type="ARBA" id="ARBA00022692"/>
    </source>
</evidence>
<feature type="transmembrane region" description="Helical" evidence="10">
    <location>
        <begin position="247"/>
        <end position="265"/>
    </location>
</feature>
<comment type="similarity">
    <text evidence="3">Belongs to the EfeM/EfeO family.</text>
</comment>
<feature type="compositionally biased region" description="Basic and acidic residues" evidence="9">
    <location>
        <begin position="309"/>
        <end position="321"/>
    </location>
</feature>
<feature type="transmembrane region" description="Helical" evidence="10">
    <location>
        <begin position="6"/>
        <end position="30"/>
    </location>
</feature>
<dbReference type="InterPro" id="IPR018976">
    <property type="entry name" value="Imelysin-like"/>
</dbReference>
<accession>A0ABT1PC75</accession>
<feature type="compositionally biased region" description="Basic and acidic residues" evidence="9">
    <location>
        <begin position="333"/>
        <end position="344"/>
    </location>
</feature>
<evidence type="ECO:0000256" key="2">
    <source>
        <dbReference type="ARBA" id="ARBA00004196"/>
    </source>
</evidence>
<evidence type="ECO:0000256" key="7">
    <source>
        <dbReference type="ARBA" id="ARBA00022989"/>
    </source>
</evidence>
<feature type="transmembrane region" description="Helical" evidence="10">
    <location>
        <begin position="183"/>
        <end position="202"/>
    </location>
</feature>
<evidence type="ECO:0000313" key="13">
    <source>
        <dbReference type="Proteomes" id="UP001206206"/>
    </source>
</evidence>
<proteinExistence type="inferred from homology"/>
<evidence type="ECO:0000256" key="6">
    <source>
        <dbReference type="ARBA" id="ARBA00022729"/>
    </source>
</evidence>
<keyword evidence="13" id="KW-1185">Reference proteome</keyword>
<gene>
    <name evidence="12" type="ORF">NON19_13190</name>
</gene>
<dbReference type="Pfam" id="PF03239">
    <property type="entry name" value="FTR1"/>
    <property type="match status" value="1"/>
</dbReference>